<evidence type="ECO:0000256" key="1">
    <source>
        <dbReference type="SAM" id="MobiDB-lite"/>
    </source>
</evidence>
<dbReference type="Proteomes" id="UP000636800">
    <property type="component" value="Chromosome 3"/>
</dbReference>
<gene>
    <name evidence="3" type="ORF">HPP92_007319</name>
    <name evidence="2" type="ORF">HPP92_027909</name>
</gene>
<evidence type="ECO:0000313" key="5">
    <source>
        <dbReference type="Proteomes" id="UP000639772"/>
    </source>
</evidence>
<dbReference type="AlphaFoldDB" id="A0A835P9D5"/>
<organism evidence="2 5">
    <name type="scientific">Vanilla planifolia</name>
    <name type="common">Vanilla</name>
    <dbReference type="NCBI Taxonomy" id="51239"/>
    <lineage>
        <taxon>Eukaryota</taxon>
        <taxon>Viridiplantae</taxon>
        <taxon>Streptophyta</taxon>
        <taxon>Embryophyta</taxon>
        <taxon>Tracheophyta</taxon>
        <taxon>Spermatophyta</taxon>
        <taxon>Magnoliopsida</taxon>
        <taxon>Liliopsida</taxon>
        <taxon>Asparagales</taxon>
        <taxon>Orchidaceae</taxon>
        <taxon>Vanilloideae</taxon>
        <taxon>Vanilleae</taxon>
        <taxon>Vanilla</taxon>
    </lineage>
</organism>
<evidence type="ECO:0000313" key="4">
    <source>
        <dbReference type="Proteomes" id="UP000636800"/>
    </source>
</evidence>
<proteinExistence type="predicted"/>
<reference evidence="4 5" key="1">
    <citation type="journal article" date="2020" name="Nat. Food">
        <title>A phased Vanilla planifolia genome enables genetic improvement of flavour and production.</title>
        <authorList>
            <person name="Hasing T."/>
            <person name="Tang H."/>
            <person name="Brym M."/>
            <person name="Khazi F."/>
            <person name="Huang T."/>
            <person name="Chambers A.H."/>
        </authorList>
    </citation>
    <scope>NUCLEOTIDE SEQUENCE [LARGE SCALE GENOMIC DNA]</scope>
    <source>
        <tissue evidence="2">Leaf</tissue>
    </source>
</reference>
<sequence>MGPQSATPIHSGLLPAFRWRMGGKPSKIRPLFLRFPARLRRHKLSRKLCKAFCPVPLLGNSAINCCNILGLKTSEYILDESDCEDDDTESDTTESDSEDESEDECEDDDDDDDDCEEDDDDDDECEEEDDEDSDDDDECECED</sequence>
<dbReference type="EMBL" id="JADCNM010000329">
    <property type="protein sequence ID" value="KAG0448245.1"/>
    <property type="molecule type" value="Genomic_DNA"/>
</dbReference>
<evidence type="ECO:0000313" key="2">
    <source>
        <dbReference type="EMBL" id="KAG0448245.1"/>
    </source>
</evidence>
<dbReference type="EMBL" id="JADCNL010000003">
    <property type="protein sequence ID" value="KAG0488508.1"/>
    <property type="molecule type" value="Genomic_DNA"/>
</dbReference>
<comment type="caution">
    <text evidence="2">The sequence shown here is derived from an EMBL/GenBank/DDBJ whole genome shotgun (WGS) entry which is preliminary data.</text>
</comment>
<keyword evidence="4" id="KW-1185">Reference proteome</keyword>
<feature type="region of interest" description="Disordered" evidence="1">
    <location>
        <begin position="80"/>
        <end position="143"/>
    </location>
</feature>
<name>A0A835P9D5_VANPL</name>
<accession>A0A835P9D5</accession>
<dbReference type="Proteomes" id="UP000639772">
    <property type="component" value="Unassembled WGS sequence"/>
</dbReference>
<protein>
    <submittedName>
        <fullName evidence="2">Uncharacterized protein</fullName>
    </submittedName>
</protein>
<evidence type="ECO:0000313" key="3">
    <source>
        <dbReference type="EMBL" id="KAG0488508.1"/>
    </source>
</evidence>